<dbReference type="InterPro" id="IPR002109">
    <property type="entry name" value="Glutaredoxin"/>
</dbReference>
<evidence type="ECO:0000313" key="3">
    <source>
        <dbReference type="EMBL" id="ODR94424.1"/>
    </source>
</evidence>
<dbReference type="Pfam" id="PF00462">
    <property type="entry name" value="Glutaredoxin"/>
    <property type="match status" value="1"/>
</dbReference>
<keyword evidence="4" id="KW-1185">Reference proteome</keyword>
<evidence type="ECO:0000256" key="1">
    <source>
        <dbReference type="SAM" id="SignalP"/>
    </source>
</evidence>
<dbReference type="RefSeq" id="WP_069444785.1">
    <property type="nucleotide sequence ID" value="NZ_LPWE01000012.1"/>
</dbReference>
<feature type="chain" id="PRO_5009138483" description="Glutaredoxin domain-containing protein" evidence="1">
    <location>
        <begin position="39"/>
        <end position="115"/>
    </location>
</feature>
<organism evidence="3 4">
    <name type="scientific">Methyloceanibacter stevinii</name>
    <dbReference type="NCBI Taxonomy" id="1774970"/>
    <lineage>
        <taxon>Bacteria</taxon>
        <taxon>Pseudomonadati</taxon>
        <taxon>Pseudomonadota</taxon>
        <taxon>Alphaproteobacteria</taxon>
        <taxon>Hyphomicrobiales</taxon>
        <taxon>Hyphomicrobiaceae</taxon>
        <taxon>Methyloceanibacter</taxon>
    </lineage>
</organism>
<dbReference type="Gene3D" id="3.40.30.10">
    <property type="entry name" value="Glutaredoxin"/>
    <property type="match status" value="1"/>
</dbReference>
<gene>
    <name evidence="3" type="ORF">AUC70_07075</name>
</gene>
<reference evidence="3 4" key="1">
    <citation type="journal article" date="2016" name="Environ. Microbiol.">
        <title>New Methyloceanibacter diversity from North Sea sediments includes methanotroph containing solely the soluble methane monooxygenase.</title>
        <authorList>
            <person name="Vekeman B."/>
            <person name="Kerckhof F.M."/>
            <person name="Cremers G."/>
            <person name="de Vos P."/>
            <person name="Vandamme P."/>
            <person name="Boon N."/>
            <person name="Op den Camp H.J."/>
            <person name="Heylen K."/>
        </authorList>
    </citation>
    <scope>NUCLEOTIDE SEQUENCE [LARGE SCALE GENOMIC DNA]</scope>
    <source>
        <strain evidence="3 4">R-67176</strain>
    </source>
</reference>
<keyword evidence="1" id="KW-0732">Signal</keyword>
<dbReference type="AlphaFoldDB" id="A0A1E3VLN3"/>
<feature type="signal peptide" evidence="1">
    <location>
        <begin position="1"/>
        <end position="38"/>
    </location>
</feature>
<comment type="caution">
    <text evidence="3">The sequence shown here is derived from an EMBL/GenBank/DDBJ whole genome shotgun (WGS) entry which is preliminary data.</text>
</comment>
<dbReference type="PROSITE" id="PS51354">
    <property type="entry name" value="GLUTAREDOXIN_2"/>
    <property type="match status" value="1"/>
</dbReference>
<evidence type="ECO:0000313" key="4">
    <source>
        <dbReference type="Proteomes" id="UP000094172"/>
    </source>
</evidence>
<evidence type="ECO:0000259" key="2">
    <source>
        <dbReference type="Pfam" id="PF00462"/>
    </source>
</evidence>
<dbReference type="CDD" id="cd02976">
    <property type="entry name" value="NrdH"/>
    <property type="match status" value="1"/>
</dbReference>
<dbReference type="STRING" id="1774970.AUC70_07075"/>
<feature type="domain" description="Glutaredoxin" evidence="2">
    <location>
        <begin position="44"/>
        <end position="101"/>
    </location>
</feature>
<sequence>MPERLDRTDFSARRITLALTAALAAATLLMLPMGAAQAACSKRVYVYSADWCGTCRRLRSYLDLNRIRYTLLDADNPRVKADMQRRFGNLAVPRTLIGRSVVSGLDTAKIQKLCR</sequence>
<proteinExistence type="predicted"/>
<dbReference type="Proteomes" id="UP000094172">
    <property type="component" value="Unassembled WGS sequence"/>
</dbReference>
<dbReference type="SUPFAM" id="SSF52833">
    <property type="entry name" value="Thioredoxin-like"/>
    <property type="match status" value="1"/>
</dbReference>
<dbReference type="EMBL" id="LPWE01000012">
    <property type="protein sequence ID" value="ODR94424.1"/>
    <property type="molecule type" value="Genomic_DNA"/>
</dbReference>
<name>A0A1E3VLN3_9HYPH</name>
<accession>A0A1E3VLN3</accession>
<protein>
    <recommendedName>
        <fullName evidence="2">Glutaredoxin domain-containing protein</fullName>
    </recommendedName>
</protein>
<dbReference type="InterPro" id="IPR036249">
    <property type="entry name" value="Thioredoxin-like_sf"/>
</dbReference>